<evidence type="ECO:0000313" key="1">
    <source>
        <dbReference type="EMBL" id="WGK93730.1"/>
    </source>
</evidence>
<dbReference type="Proteomes" id="UP001232117">
    <property type="component" value="Chromosome"/>
</dbReference>
<keyword evidence="2" id="KW-1185">Reference proteome</keyword>
<dbReference type="RefSeq" id="WP_264533541.1">
    <property type="nucleotide sequence ID" value="NZ_CP092332.1"/>
</dbReference>
<sequence>MKPDSSLELFQKYFSLENRLIEIELKNHEVIKGKFIGYFKGKEENIVKWHFTDVDILFGRDQFGFLIGQLIEHKDILSVRFLEDNSIIYLNK</sequence>
<proteinExistence type="predicted"/>
<dbReference type="EMBL" id="CP092332">
    <property type="protein sequence ID" value="WGK93730.1"/>
    <property type="molecule type" value="Genomic_DNA"/>
</dbReference>
<accession>A0ABY8N237</accession>
<gene>
    <name evidence="1" type="ORF">MG292_06415</name>
</gene>
<protein>
    <recommendedName>
        <fullName evidence="3">YlmC/YmxH family sporulation protein</fullName>
    </recommendedName>
</protein>
<evidence type="ECO:0000313" key="2">
    <source>
        <dbReference type="Proteomes" id="UP001232117"/>
    </source>
</evidence>
<reference evidence="1 2" key="1">
    <citation type="submission" date="2023-06" db="EMBL/GenBank/DDBJ databases">
        <title>Complete Genome Sequence of Flavobacterium keumense K3R-10.</title>
        <authorList>
            <person name="Jeong H."/>
            <person name="Jhang S.Y."/>
            <person name="Kim J.N."/>
        </authorList>
    </citation>
    <scope>NUCLEOTIDE SEQUENCE [LARGE SCALE GENOMIC DNA]</scope>
    <source>
        <strain evidence="1 2">K3R-10</strain>
    </source>
</reference>
<evidence type="ECO:0008006" key="3">
    <source>
        <dbReference type="Google" id="ProtNLM"/>
    </source>
</evidence>
<organism evidence="1 2">
    <name type="scientific">Flavobacterium keumense</name>
    <dbReference type="NCBI Taxonomy" id="1306518"/>
    <lineage>
        <taxon>Bacteria</taxon>
        <taxon>Pseudomonadati</taxon>
        <taxon>Bacteroidota</taxon>
        <taxon>Flavobacteriia</taxon>
        <taxon>Flavobacteriales</taxon>
        <taxon>Flavobacteriaceae</taxon>
        <taxon>Flavobacterium</taxon>
    </lineage>
</organism>
<name>A0ABY8N237_9FLAO</name>